<dbReference type="PANTHER" id="PTHR33327:SF3">
    <property type="entry name" value="RNA-DIRECTED DNA POLYMERASE"/>
    <property type="match status" value="1"/>
</dbReference>
<dbReference type="PANTHER" id="PTHR33327">
    <property type="entry name" value="ENDONUCLEASE"/>
    <property type="match status" value="1"/>
</dbReference>
<evidence type="ECO:0000256" key="1">
    <source>
        <dbReference type="SAM" id="Coils"/>
    </source>
</evidence>
<name>A0A4Y2ENE0_ARAVE</name>
<dbReference type="AlphaFoldDB" id="A0A4Y2ENE0"/>
<gene>
    <name evidence="2" type="ORF">AVEN_30599_1</name>
</gene>
<evidence type="ECO:0008006" key="4">
    <source>
        <dbReference type="Google" id="ProtNLM"/>
    </source>
</evidence>
<evidence type="ECO:0000313" key="3">
    <source>
        <dbReference type="Proteomes" id="UP000499080"/>
    </source>
</evidence>
<keyword evidence="3" id="KW-1185">Reference proteome</keyword>
<dbReference type="EMBL" id="BGPR01000668">
    <property type="protein sequence ID" value="GBM30782.1"/>
    <property type="molecule type" value="Genomic_DNA"/>
</dbReference>
<reference evidence="2 3" key="1">
    <citation type="journal article" date="2019" name="Sci. Rep.">
        <title>Orb-weaving spider Araneus ventricosus genome elucidates the spidroin gene catalogue.</title>
        <authorList>
            <person name="Kono N."/>
            <person name="Nakamura H."/>
            <person name="Ohtoshi R."/>
            <person name="Moran D.A.P."/>
            <person name="Shinohara A."/>
            <person name="Yoshida Y."/>
            <person name="Fujiwara M."/>
            <person name="Mori M."/>
            <person name="Tomita M."/>
            <person name="Arakawa K."/>
        </authorList>
    </citation>
    <scope>NUCLEOTIDE SEQUENCE [LARGE SCALE GENOMIC DNA]</scope>
</reference>
<organism evidence="2 3">
    <name type="scientific">Araneus ventricosus</name>
    <name type="common">Orbweaver spider</name>
    <name type="synonym">Epeira ventricosa</name>
    <dbReference type="NCBI Taxonomy" id="182803"/>
    <lineage>
        <taxon>Eukaryota</taxon>
        <taxon>Metazoa</taxon>
        <taxon>Ecdysozoa</taxon>
        <taxon>Arthropoda</taxon>
        <taxon>Chelicerata</taxon>
        <taxon>Arachnida</taxon>
        <taxon>Araneae</taxon>
        <taxon>Araneomorphae</taxon>
        <taxon>Entelegynae</taxon>
        <taxon>Araneoidea</taxon>
        <taxon>Araneidae</taxon>
        <taxon>Araneus</taxon>
    </lineage>
</organism>
<protein>
    <recommendedName>
        <fullName evidence="4">Peptidase A2 domain-containing protein</fullName>
    </recommendedName>
</protein>
<dbReference type="Proteomes" id="UP000499080">
    <property type="component" value="Unassembled WGS sequence"/>
</dbReference>
<proteinExistence type="predicted"/>
<feature type="coiled-coil region" evidence="1">
    <location>
        <begin position="41"/>
        <end position="68"/>
    </location>
</feature>
<accession>A0A4Y2ENE0</accession>
<comment type="caution">
    <text evidence="2">The sequence shown here is derived from an EMBL/GenBank/DDBJ whole genome shotgun (WGS) entry which is preliminary data.</text>
</comment>
<keyword evidence="1" id="KW-0175">Coiled coil</keyword>
<sequence>MQQILSVFKDGLNKLAKIADKIGETTAIVSATREVLTRPSLSMLEVKVEELTNQVQRLSRELARKKSRCKSSKSHSRSRFPAHTNIKKCWYHTRFADKAKKCVEPCSFSKNFKNRQTLRQPTMVRDSAAYLFKFMTDSGAACSVFPVSSANLSKHVPDANFILYTANSSVIRTYGTNHLTPDLGLRRSFPWTSVIADVSRPILGSFLLERFELLIDIKKP</sequence>
<dbReference type="SUPFAM" id="SSF50630">
    <property type="entry name" value="Acid proteases"/>
    <property type="match status" value="1"/>
</dbReference>
<dbReference type="OrthoDB" id="6288071at2759"/>
<dbReference type="InterPro" id="IPR021109">
    <property type="entry name" value="Peptidase_aspartic_dom_sf"/>
</dbReference>
<evidence type="ECO:0000313" key="2">
    <source>
        <dbReference type="EMBL" id="GBM30782.1"/>
    </source>
</evidence>